<evidence type="ECO:0000256" key="10">
    <source>
        <dbReference type="ARBA" id="ARBA00022741"/>
    </source>
</evidence>
<dbReference type="RefSeq" id="WP_231448835.1">
    <property type="nucleotide sequence ID" value="NZ_JAJOMB010000026.1"/>
</dbReference>
<dbReference type="InterPro" id="IPR036890">
    <property type="entry name" value="HATPase_C_sf"/>
</dbReference>
<keyword evidence="9 23" id="KW-0812">Transmembrane</keyword>
<dbReference type="SUPFAM" id="SSF158472">
    <property type="entry name" value="HAMP domain-like"/>
    <property type="match status" value="1"/>
</dbReference>
<dbReference type="EC" id="2.7.13.3" evidence="5"/>
<evidence type="ECO:0000256" key="3">
    <source>
        <dbReference type="ARBA" id="ARBA00001946"/>
    </source>
</evidence>
<keyword evidence="13 26" id="KW-0067">ATP-binding</keyword>
<dbReference type="CDD" id="cd00082">
    <property type="entry name" value="HisKA"/>
    <property type="match status" value="1"/>
</dbReference>
<comment type="cofactor">
    <cofactor evidence="2">
        <name>Mn(2+)</name>
        <dbReference type="ChEBI" id="CHEBI:29035"/>
    </cofactor>
</comment>
<keyword evidence="19" id="KW-0843">Virulence</keyword>
<dbReference type="InterPro" id="IPR004358">
    <property type="entry name" value="Sig_transdc_His_kin-like_C"/>
</dbReference>
<keyword evidence="7" id="KW-0597">Phosphoprotein</keyword>
<dbReference type="InterPro" id="IPR050980">
    <property type="entry name" value="2C_sensor_his_kinase"/>
</dbReference>
<keyword evidence="27" id="KW-1185">Reference proteome</keyword>
<evidence type="ECO:0000256" key="8">
    <source>
        <dbReference type="ARBA" id="ARBA00022679"/>
    </source>
</evidence>
<keyword evidence="12" id="KW-0378">Hydrolase</keyword>
<dbReference type="InterPro" id="IPR005467">
    <property type="entry name" value="His_kinase_dom"/>
</dbReference>
<keyword evidence="6" id="KW-1003">Cell membrane</keyword>
<evidence type="ECO:0000256" key="15">
    <source>
        <dbReference type="ARBA" id="ARBA00022912"/>
    </source>
</evidence>
<evidence type="ECO:0000256" key="2">
    <source>
        <dbReference type="ARBA" id="ARBA00001936"/>
    </source>
</evidence>
<evidence type="ECO:0000256" key="5">
    <source>
        <dbReference type="ARBA" id="ARBA00012438"/>
    </source>
</evidence>
<dbReference type="PANTHER" id="PTHR44936">
    <property type="entry name" value="SENSOR PROTEIN CREC"/>
    <property type="match status" value="1"/>
</dbReference>
<evidence type="ECO:0000313" key="26">
    <source>
        <dbReference type="EMBL" id="MCD5316009.1"/>
    </source>
</evidence>
<dbReference type="PROSITE" id="PS50109">
    <property type="entry name" value="HIS_KIN"/>
    <property type="match status" value="1"/>
</dbReference>
<evidence type="ECO:0000313" key="27">
    <source>
        <dbReference type="Proteomes" id="UP001138997"/>
    </source>
</evidence>
<dbReference type="GO" id="GO:0005524">
    <property type="term" value="F:ATP binding"/>
    <property type="evidence" value="ECO:0007669"/>
    <property type="project" value="UniProtKB-KW"/>
</dbReference>
<feature type="domain" description="Histidine kinase" evidence="24">
    <location>
        <begin position="130"/>
        <end position="347"/>
    </location>
</feature>
<evidence type="ECO:0000256" key="12">
    <source>
        <dbReference type="ARBA" id="ARBA00022801"/>
    </source>
</evidence>
<dbReference type="SUPFAM" id="SSF55874">
    <property type="entry name" value="ATPase domain of HSP90 chaperone/DNA topoisomerase II/histidine kinase"/>
    <property type="match status" value="1"/>
</dbReference>
<evidence type="ECO:0000256" key="23">
    <source>
        <dbReference type="SAM" id="Phobius"/>
    </source>
</evidence>
<dbReference type="GO" id="GO:0005886">
    <property type="term" value="C:plasma membrane"/>
    <property type="evidence" value="ECO:0007669"/>
    <property type="project" value="UniProtKB-SubCell"/>
</dbReference>
<keyword evidence="18" id="KW-0346">Stress response</keyword>
<keyword evidence="14" id="KW-0460">Magnesium</keyword>
<accession>A0A9X1NLY4</accession>
<evidence type="ECO:0000256" key="19">
    <source>
        <dbReference type="ARBA" id="ARBA00023026"/>
    </source>
</evidence>
<dbReference type="Gene3D" id="1.10.287.130">
    <property type="match status" value="1"/>
</dbReference>
<proteinExistence type="predicted"/>
<comment type="cofactor">
    <cofactor evidence="3">
        <name>Mg(2+)</name>
        <dbReference type="ChEBI" id="CHEBI:18420"/>
    </cofactor>
</comment>
<dbReference type="InterPro" id="IPR003660">
    <property type="entry name" value="HAMP_dom"/>
</dbReference>
<sequence length="356" mass="37674">MNWLAARWDRWRPLDPVPSIKMKFALLVGLNLVLTAGVTYYAVVLLGWRIRYGMLAAALIVLVVSQIVGHGMTLPLRQMTAAVRELAAGRPVPAVQTNSRDEVGELARAFTAMAQELAAADQQRRQLLADVGHELRTPVAALRAQVENLVDGVRPADGEALNEVLAQVERLGGLLTDFLSLASADGGAQKLNRQLVTVRSVIDPVVAEIATVRPGAAITVDVPPDLTAHVDPRRLAQVVNNLLDNAARHAGDGGNVTVCAQARTPSVGLVLEVTDDGPGIPPEAWQSVFDRFRSGAGPTAGEPRLDGGTGLGLAIARWAVLLHGGTIAVVPADGGGCRIRVEIPGADQDLHRISRS</sequence>
<dbReference type="CDD" id="cd00075">
    <property type="entry name" value="HATPase"/>
    <property type="match status" value="1"/>
</dbReference>
<dbReference type="InterPro" id="IPR003594">
    <property type="entry name" value="HATPase_dom"/>
</dbReference>
<evidence type="ECO:0000256" key="1">
    <source>
        <dbReference type="ARBA" id="ARBA00000085"/>
    </source>
</evidence>
<name>A0A9X1NLY4_9ACTN</name>
<dbReference type="CDD" id="cd06225">
    <property type="entry name" value="HAMP"/>
    <property type="match status" value="1"/>
</dbReference>
<dbReference type="EMBL" id="JAJOMB010000026">
    <property type="protein sequence ID" value="MCD5316009.1"/>
    <property type="molecule type" value="Genomic_DNA"/>
</dbReference>
<keyword evidence="10" id="KW-0547">Nucleotide-binding</keyword>
<comment type="caution">
    <text evidence="26">The sequence shown here is derived from an EMBL/GenBank/DDBJ whole genome shotgun (WGS) entry which is preliminary data.</text>
</comment>
<keyword evidence="15" id="KW-0904">Protein phosphatase</keyword>
<dbReference type="SMART" id="SM00387">
    <property type="entry name" value="HATPase_c"/>
    <property type="match status" value="1"/>
</dbReference>
<protein>
    <recommendedName>
        <fullName evidence="21">Signal transduction histidine-protein kinase/phosphatase MprB</fullName>
        <ecNumber evidence="5">2.7.13.3</ecNumber>
    </recommendedName>
    <alternativeName>
        <fullName evidence="22">Mycobacterial persistence regulator B</fullName>
    </alternativeName>
</protein>
<evidence type="ECO:0000259" key="24">
    <source>
        <dbReference type="PROSITE" id="PS50109"/>
    </source>
</evidence>
<dbReference type="SMART" id="SM00388">
    <property type="entry name" value="HisKA"/>
    <property type="match status" value="1"/>
</dbReference>
<dbReference type="PANTHER" id="PTHR44936:SF9">
    <property type="entry name" value="SENSOR PROTEIN CREC"/>
    <property type="match status" value="1"/>
</dbReference>
<evidence type="ECO:0000256" key="16">
    <source>
        <dbReference type="ARBA" id="ARBA00022989"/>
    </source>
</evidence>
<feature type="transmembrane region" description="Helical" evidence="23">
    <location>
        <begin position="24"/>
        <end position="44"/>
    </location>
</feature>
<dbReference type="Pfam" id="PF00512">
    <property type="entry name" value="HisKA"/>
    <property type="match status" value="1"/>
</dbReference>
<gene>
    <name evidence="26" type="ORF">LR394_34455</name>
</gene>
<keyword evidence="11" id="KW-0418">Kinase</keyword>
<dbReference type="SMART" id="SM00304">
    <property type="entry name" value="HAMP"/>
    <property type="match status" value="1"/>
</dbReference>
<evidence type="ECO:0000256" key="13">
    <source>
        <dbReference type="ARBA" id="ARBA00022840"/>
    </source>
</evidence>
<keyword evidence="17" id="KW-0902">Two-component regulatory system</keyword>
<evidence type="ECO:0000256" key="4">
    <source>
        <dbReference type="ARBA" id="ARBA00004651"/>
    </source>
</evidence>
<dbReference type="GO" id="GO:0000155">
    <property type="term" value="F:phosphorelay sensor kinase activity"/>
    <property type="evidence" value="ECO:0007669"/>
    <property type="project" value="InterPro"/>
</dbReference>
<dbReference type="Pfam" id="PF00672">
    <property type="entry name" value="HAMP"/>
    <property type="match status" value="1"/>
</dbReference>
<evidence type="ECO:0000256" key="20">
    <source>
        <dbReference type="ARBA" id="ARBA00023211"/>
    </source>
</evidence>
<dbReference type="Proteomes" id="UP001138997">
    <property type="component" value="Unassembled WGS sequence"/>
</dbReference>
<keyword evidence="23" id="KW-0472">Membrane</keyword>
<dbReference type="GO" id="GO:0004721">
    <property type="term" value="F:phosphoprotein phosphatase activity"/>
    <property type="evidence" value="ECO:0007669"/>
    <property type="project" value="UniProtKB-KW"/>
</dbReference>
<dbReference type="PRINTS" id="PR00344">
    <property type="entry name" value="BCTRLSENSOR"/>
</dbReference>
<evidence type="ECO:0000256" key="17">
    <source>
        <dbReference type="ARBA" id="ARBA00023012"/>
    </source>
</evidence>
<keyword evidence="20" id="KW-0464">Manganese</keyword>
<dbReference type="SUPFAM" id="SSF47384">
    <property type="entry name" value="Homodimeric domain of signal transducing histidine kinase"/>
    <property type="match status" value="1"/>
</dbReference>
<reference evidence="26" key="1">
    <citation type="submission" date="2021-11" db="EMBL/GenBank/DDBJ databases">
        <title>Streptomyces corallinus and Kineosporia corallina sp. nov., two new coral-derived marine actinobacteria.</title>
        <authorList>
            <person name="Buangrab K."/>
            <person name="Sutthacheep M."/>
            <person name="Yeemin T."/>
            <person name="Harunari E."/>
            <person name="Igarashi Y."/>
            <person name="Sripreechasak P."/>
            <person name="Kanchanasin P."/>
            <person name="Tanasupawat S."/>
            <person name="Phongsopitanun W."/>
        </authorList>
    </citation>
    <scope>NUCLEOTIDE SEQUENCE</scope>
    <source>
        <strain evidence="26">JCM 31032</strain>
    </source>
</reference>
<dbReference type="Gene3D" id="1.10.8.500">
    <property type="entry name" value="HAMP domain in histidine kinase"/>
    <property type="match status" value="1"/>
</dbReference>
<dbReference type="InterPro" id="IPR036097">
    <property type="entry name" value="HisK_dim/P_sf"/>
</dbReference>
<organism evidence="26 27">
    <name type="scientific">Kineosporia babensis</name>
    <dbReference type="NCBI Taxonomy" id="499548"/>
    <lineage>
        <taxon>Bacteria</taxon>
        <taxon>Bacillati</taxon>
        <taxon>Actinomycetota</taxon>
        <taxon>Actinomycetes</taxon>
        <taxon>Kineosporiales</taxon>
        <taxon>Kineosporiaceae</taxon>
        <taxon>Kineosporia</taxon>
    </lineage>
</organism>
<evidence type="ECO:0000256" key="7">
    <source>
        <dbReference type="ARBA" id="ARBA00022553"/>
    </source>
</evidence>
<evidence type="ECO:0000259" key="25">
    <source>
        <dbReference type="PROSITE" id="PS50885"/>
    </source>
</evidence>
<feature type="domain" description="HAMP" evidence="25">
    <location>
        <begin position="70"/>
        <end position="122"/>
    </location>
</feature>
<comment type="catalytic activity">
    <reaction evidence="1">
        <text>ATP + protein L-histidine = ADP + protein N-phospho-L-histidine.</text>
        <dbReference type="EC" id="2.7.13.3"/>
    </reaction>
</comment>
<keyword evidence="16 23" id="KW-1133">Transmembrane helix</keyword>
<evidence type="ECO:0000256" key="18">
    <source>
        <dbReference type="ARBA" id="ARBA00023016"/>
    </source>
</evidence>
<evidence type="ECO:0000256" key="9">
    <source>
        <dbReference type="ARBA" id="ARBA00022692"/>
    </source>
</evidence>
<evidence type="ECO:0000256" key="11">
    <source>
        <dbReference type="ARBA" id="ARBA00022777"/>
    </source>
</evidence>
<dbReference type="AlphaFoldDB" id="A0A9X1NLY4"/>
<dbReference type="Gene3D" id="3.30.565.10">
    <property type="entry name" value="Histidine kinase-like ATPase, C-terminal domain"/>
    <property type="match status" value="1"/>
</dbReference>
<evidence type="ECO:0000256" key="21">
    <source>
        <dbReference type="ARBA" id="ARBA00040454"/>
    </source>
</evidence>
<evidence type="ECO:0000256" key="6">
    <source>
        <dbReference type="ARBA" id="ARBA00022475"/>
    </source>
</evidence>
<dbReference type="InterPro" id="IPR003661">
    <property type="entry name" value="HisK_dim/P_dom"/>
</dbReference>
<evidence type="ECO:0000256" key="14">
    <source>
        <dbReference type="ARBA" id="ARBA00022842"/>
    </source>
</evidence>
<evidence type="ECO:0000256" key="22">
    <source>
        <dbReference type="ARBA" id="ARBA00041776"/>
    </source>
</evidence>
<dbReference type="Pfam" id="PF02518">
    <property type="entry name" value="HATPase_c"/>
    <property type="match status" value="1"/>
</dbReference>
<dbReference type="PROSITE" id="PS50885">
    <property type="entry name" value="HAMP"/>
    <property type="match status" value="1"/>
</dbReference>
<keyword evidence="8" id="KW-0808">Transferase</keyword>
<feature type="transmembrane region" description="Helical" evidence="23">
    <location>
        <begin position="50"/>
        <end position="69"/>
    </location>
</feature>
<comment type="subcellular location">
    <subcellularLocation>
        <location evidence="4">Cell membrane</location>
        <topology evidence="4">Multi-pass membrane protein</topology>
    </subcellularLocation>
</comment>